<organism evidence="1 2">
    <name type="scientific">Dactylosporangium fulvum</name>
    <dbReference type="NCBI Taxonomy" id="53359"/>
    <lineage>
        <taxon>Bacteria</taxon>
        <taxon>Bacillati</taxon>
        <taxon>Actinomycetota</taxon>
        <taxon>Actinomycetes</taxon>
        <taxon>Micromonosporales</taxon>
        <taxon>Micromonosporaceae</taxon>
        <taxon>Dactylosporangium</taxon>
    </lineage>
</organism>
<reference evidence="1" key="2">
    <citation type="submission" date="2022-09" db="EMBL/GenBank/DDBJ databases">
        <title>Biosynthetic gene clusters of Dactylosporangioum fulvum.</title>
        <authorList>
            <person name="Caradec T."/>
        </authorList>
    </citation>
    <scope>NUCLEOTIDE SEQUENCE</scope>
    <source>
        <strain evidence="1">NRRL B-16292</strain>
    </source>
</reference>
<dbReference type="EMBL" id="CP073720">
    <property type="protein sequence ID" value="UWP87068.1"/>
    <property type="molecule type" value="Genomic_DNA"/>
</dbReference>
<gene>
    <name evidence="1" type="ORF">Dfulv_23630</name>
</gene>
<dbReference type="Proteomes" id="UP001059617">
    <property type="component" value="Chromosome"/>
</dbReference>
<proteinExistence type="predicted"/>
<keyword evidence="2" id="KW-1185">Reference proteome</keyword>
<protein>
    <submittedName>
        <fullName evidence="1">Uncharacterized protein</fullName>
    </submittedName>
</protein>
<name>A0ABY5WAI5_9ACTN</name>
<dbReference type="RefSeq" id="WP_259866878.1">
    <property type="nucleotide sequence ID" value="NZ_BAAAST010000071.1"/>
</dbReference>
<evidence type="ECO:0000313" key="1">
    <source>
        <dbReference type="EMBL" id="UWP87068.1"/>
    </source>
</evidence>
<evidence type="ECO:0000313" key="2">
    <source>
        <dbReference type="Proteomes" id="UP001059617"/>
    </source>
</evidence>
<sequence length="57" mass="5749">MAVDTPALLARPDNDFGWSSFPAAETALSEIDGIAADLRGGGSGTHLRHRVAGTGAA</sequence>
<reference evidence="1" key="1">
    <citation type="submission" date="2021-04" db="EMBL/GenBank/DDBJ databases">
        <authorList>
            <person name="Hartkoorn R.C."/>
            <person name="Beaudoing E."/>
            <person name="Hot D."/>
        </authorList>
    </citation>
    <scope>NUCLEOTIDE SEQUENCE</scope>
    <source>
        <strain evidence="1">NRRL B-16292</strain>
    </source>
</reference>
<accession>A0ABY5WAI5</accession>